<keyword evidence="4" id="KW-1185">Reference proteome</keyword>
<protein>
    <submittedName>
        <fullName evidence="3">8c47adda-eed2-4545-b558-541a3c7f55e6-CDS</fullName>
    </submittedName>
</protein>
<comment type="caution">
    <text evidence="3">The sequence shown here is derived from an EMBL/GenBank/DDBJ whole genome shotgun (WGS) entry which is preliminary data.</text>
</comment>
<dbReference type="InterPro" id="IPR052189">
    <property type="entry name" value="L-asp_N-monooxygenase_NS-form"/>
</dbReference>
<organism evidence="3 4">
    <name type="scientific">Sclerotinia trifoliorum</name>
    <dbReference type="NCBI Taxonomy" id="28548"/>
    <lineage>
        <taxon>Eukaryota</taxon>
        <taxon>Fungi</taxon>
        <taxon>Dikarya</taxon>
        <taxon>Ascomycota</taxon>
        <taxon>Pezizomycotina</taxon>
        <taxon>Leotiomycetes</taxon>
        <taxon>Helotiales</taxon>
        <taxon>Sclerotiniaceae</taxon>
        <taxon>Sclerotinia</taxon>
    </lineage>
</organism>
<evidence type="ECO:0000259" key="2">
    <source>
        <dbReference type="Pfam" id="PF13454"/>
    </source>
</evidence>
<reference evidence="3" key="1">
    <citation type="submission" date="2020-10" db="EMBL/GenBank/DDBJ databases">
        <authorList>
            <person name="Kusch S."/>
        </authorList>
    </citation>
    <scope>NUCLEOTIDE SEQUENCE</scope>
    <source>
        <strain evidence="3">SwB9</strain>
    </source>
</reference>
<name>A0A8H2VW90_9HELO</name>
<dbReference type="PANTHER" id="PTHR40254:SF1">
    <property type="entry name" value="BLR0577 PROTEIN"/>
    <property type="match status" value="1"/>
</dbReference>
<dbReference type="PANTHER" id="PTHR40254">
    <property type="entry name" value="BLR0577 PROTEIN"/>
    <property type="match status" value="1"/>
</dbReference>
<feature type="compositionally biased region" description="Polar residues" evidence="1">
    <location>
        <begin position="583"/>
        <end position="599"/>
    </location>
</feature>
<feature type="region of interest" description="Disordered" evidence="1">
    <location>
        <begin position="583"/>
        <end position="611"/>
    </location>
</feature>
<dbReference type="Pfam" id="PF13454">
    <property type="entry name" value="NAD_binding_9"/>
    <property type="match status" value="1"/>
</dbReference>
<proteinExistence type="predicted"/>
<dbReference type="OrthoDB" id="5185064at2759"/>
<evidence type="ECO:0000313" key="4">
    <source>
        <dbReference type="Proteomes" id="UP000624404"/>
    </source>
</evidence>
<gene>
    <name evidence="3" type="ORF">SCLTRI_LOCUS5060</name>
</gene>
<dbReference type="EMBL" id="CAJHIA010000014">
    <property type="protein sequence ID" value="CAD6445269.1"/>
    <property type="molecule type" value="Genomic_DNA"/>
</dbReference>
<evidence type="ECO:0000313" key="3">
    <source>
        <dbReference type="EMBL" id="CAD6445269.1"/>
    </source>
</evidence>
<sequence length="684" mass="77051">MSDRGNYGFSNIPMASISYGPQIAIVGAGPRGTSVLERISASAMQFINHDSWLTIHIIDQYPPGAGKVWRTDQSALLMMNTPASQNTLFTDDSVKCNGPIVKGLSLYDWLKRNDHIIGPNGYPTRVQCGTYLRWVYDHVVETLPKNVRVKFYPAQAQELLEGSIEGLYKLRLSTGEIDNLSAVILAQGHVEKDLVDDKEDVGEVKKQSRYAEEHKLIYVPPCNAANSDLSNIKETDSVLMVGLGLGFIDYLALLTEGRGGEFVEENCKLVYKCSEKEPKAIYCFSRRGVPYHARAPNQRTAEQQHKPLFITQERIKQFRENAKNEASSFEPVLWPLIVKEVEFVYYRQLLRLRDEPTETIKKFENDFVTGSDKLRRELIKSLNLEAWDWNLVKHPEKTFNRELTFQSNMIRYLEEDVRQAQLGDVYGPHAAARSVLRHIRNDLRHIIDHRGVRDNDKKDLSRRFASLDLFLATGPPLIRIQQLVALMDANIVKILPKSTKISEDENKWKVESIYPETSATEDQQPKLVDVLIEARVQKPSLENTSDTLLRNMFMSGKCQSHINNGINTGGLDINEKNQVITKSQASAEDNQAPVDNSRTPGDDSQAPAEDKVDDRLFALGIPTEGVVWMATYLPVPNSNSAALLKADTVARGALRRAQKDLIDGKVDRAVQQQNQAANLPNGQQ</sequence>
<evidence type="ECO:0000256" key="1">
    <source>
        <dbReference type="SAM" id="MobiDB-lite"/>
    </source>
</evidence>
<accession>A0A8H2VW90</accession>
<dbReference type="AlphaFoldDB" id="A0A8H2VW90"/>
<dbReference type="InterPro" id="IPR038732">
    <property type="entry name" value="HpyO/CreE_NAD-binding"/>
</dbReference>
<feature type="domain" description="FAD-dependent urate hydroxylase HpyO/Asp monooxygenase CreE-like FAD/NAD(P)-binding" evidence="2">
    <location>
        <begin position="24"/>
        <end position="189"/>
    </location>
</feature>
<dbReference type="Proteomes" id="UP000624404">
    <property type="component" value="Unassembled WGS sequence"/>
</dbReference>